<evidence type="ECO:0000256" key="9">
    <source>
        <dbReference type="ARBA" id="ARBA00023136"/>
    </source>
</evidence>
<accession>E3W3L7</accession>
<dbReference type="EMBL" id="HQ386015">
    <property type="protein sequence ID" value="ADP01827.1"/>
    <property type="molecule type" value="Genomic_DNA"/>
</dbReference>
<feature type="transmembrane region" description="Helical" evidence="12">
    <location>
        <begin position="189"/>
        <end position="215"/>
    </location>
</feature>
<feature type="transmembrane region" description="Helical" evidence="12">
    <location>
        <begin position="158"/>
        <end position="177"/>
    </location>
</feature>
<keyword evidence="5 12" id="KW-0812">Transmembrane</keyword>
<organism evidence="13">
    <name type="scientific">Unionicola parkeri</name>
    <dbReference type="NCBI Taxonomy" id="350891"/>
    <lineage>
        <taxon>Eukaryota</taxon>
        <taxon>Metazoa</taxon>
        <taxon>Ecdysozoa</taxon>
        <taxon>Arthropoda</taxon>
        <taxon>Chelicerata</taxon>
        <taxon>Arachnida</taxon>
        <taxon>Acari</taxon>
        <taxon>Acariformes</taxon>
        <taxon>Trombidiformes</taxon>
        <taxon>Prostigmata</taxon>
        <taxon>Anystina</taxon>
        <taxon>Parasitengona</taxon>
        <taxon>Hydracarina</taxon>
        <taxon>Hygrobatoidea</taxon>
        <taxon>Unionicolidae</taxon>
        <taxon>Unionicolinae</taxon>
        <taxon>Unionicola</taxon>
        <taxon>Unionicolides</taxon>
    </lineage>
</organism>
<keyword evidence="10" id="KW-0066">ATP synthesis</keyword>
<keyword evidence="4" id="KW-0138">CF(0)</keyword>
<evidence type="ECO:0000256" key="2">
    <source>
        <dbReference type="ARBA" id="ARBA00006810"/>
    </source>
</evidence>
<dbReference type="GO" id="GO:0045259">
    <property type="term" value="C:proton-transporting ATP synthase complex"/>
    <property type="evidence" value="ECO:0007669"/>
    <property type="project" value="UniProtKB-KW"/>
</dbReference>
<dbReference type="GO" id="GO:0005743">
    <property type="term" value="C:mitochondrial inner membrane"/>
    <property type="evidence" value="ECO:0007669"/>
    <property type="project" value="UniProtKB-SubCell"/>
</dbReference>
<reference evidence="13" key="1">
    <citation type="journal article" date="2011" name="Exp. Appl. Acarol.">
        <title>Mitochondrial genome sequence of Unionicola parkeri (Acari: Trombidiformes: Unionicolidae): molecular synapomorphies between closely-related Unionicola gill mites.</title>
        <authorList>
            <person name="Edwards D.D."/>
            <person name="Jackson L.E."/>
            <person name="Johnson A.J."/>
            <person name="Ernsting B.R."/>
        </authorList>
    </citation>
    <scope>NUCLEOTIDE SEQUENCE</scope>
</reference>
<dbReference type="RefSeq" id="YP_004021460.1">
    <property type="nucleotide sequence ID" value="NC_014683.1"/>
</dbReference>
<feature type="transmembrane region" description="Helical" evidence="12">
    <location>
        <begin position="95"/>
        <end position="113"/>
    </location>
</feature>
<evidence type="ECO:0000256" key="11">
    <source>
        <dbReference type="RuleBase" id="RU004450"/>
    </source>
</evidence>
<name>E3W3L7_9ACAR</name>
<evidence type="ECO:0000256" key="8">
    <source>
        <dbReference type="ARBA" id="ARBA00023065"/>
    </source>
</evidence>
<evidence type="ECO:0000313" key="13">
    <source>
        <dbReference type="EMBL" id="ADP01827.1"/>
    </source>
</evidence>
<dbReference type="InterPro" id="IPR035908">
    <property type="entry name" value="F0_ATP_A_sf"/>
</dbReference>
<protein>
    <recommendedName>
        <fullName evidence="11">ATP synthase subunit a</fullName>
    </recommendedName>
</protein>
<dbReference type="CTD" id="4508"/>
<gene>
    <name evidence="13" type="primary">atp6</name>
</gene>
<comment type="subcellular location">
    <subcellularLocation>
        <location evidence="1">Membrane</location>
        <topology evidence="1">Multi-pass membrane protein</topology>
    </subcellularLocation>
    <subcellularLocation>
        <location evidence="11">Mitochondrion inner membrane</location>
        <topology evidence="11">Multi-pass membrane protein</topology>
    </subcellularLocation>
</comment>
<comment type="similarity">
    <text evidence="2">Belongs to the ATPase A chain family.</text>
</comment>
<dbReference type="PANTHER" id="PTHR11410">
    <property type="entry name" value="ATP SYNTHASE SUBUNIT A"/>
    <property type="match status" value="1"/>
</dbReference>
<feature type="transmembrane region" description="Helical" evidence="12">
    <location>
        <begin position="134"/>
        <end position="152"/>
    </location>
</feature>
<dbReference type="GO" id="GO:0046933">
    <property type="term" value="F:proton-transporting ATP synthase activity, rotational mechanism"/>
    <property type="evidence" value="ECO:0007669"/>
    <property type="project" value="TreeGrafter"/>
</dbReference>
<dbReference type="PRINTS" id="PR00123">
    <property type="entry name" value="ATPASEA"/>
</dbReference>
<evidence type="ECO:0000256" key="3">
    <source>
        <dbReference type="ARBA" id="ARBA00022448"/>
    </source>
</evidence>
<keyword evidence="6" id="KW-0375">Hydrogen ion transport</keyword>
<dbReference type="Pfam" id="PF00119">
    <property type="entry name" value="ATP-synt_A"/>
    <property type="match status" value="1"/>
</dbReference>
<evidence type="ECO:0000256" key="6">
    <source>
        <dbReference type="ARBA" id="ARBA00022781"/>
    </source>
</evidence>
<keyword evidence="9 12" id="KW-0472">Membrane</keyword>
<evidence type="ECO:0000256" key="5">
    <source>
        <dbReference type="ARBA" id="ARBA00022692"/>
    </source>
</evidence>
<keyword evidence="13" id="KW-0496">Mitochondrion</keyword>
<keyword evidence="3" id="KW-0813">Transport</keyword>
<keyword evidence="7 12" id="KW-1133">Transmembrane helix</keyword>
<evidence type="ECO:0000256" key="12">
    <source>
        <dbReference type="SAM" id="Phobius"/>
    </source>
</evidence>
<geneLocation type="mitochondrion" evidence="13"/>
<evidence type="ECO:0000256" key="7">
    <source>
        <dbReference type="ARBA" id="ARBA00022989"/>
    </source>
</evidence>
<dbReference type="SUPFAM" id="SSF81336">
    <property type="entry name" value="F1F0 ATP synthase subunit A"/>
    <property type="match status" value="1"/>
</dbReference>
<evidence type="ECO:0000256" key="4">
    <source>
        <dbReference type="ARBA" id="ARBA00022547"/>
    </source>
</evidence>
<keyword evidence="8" id="KW-0406">Ion transport</keyword>
<evidence type="ECO:0000256" key="10">
    <source>
        <dbReference type="ARBA" id="ARBA00023310"/>
    </source>
</evidence>
<sequence length="220" mass="25326">MMTNLFSMFDPSTYHMNMAWVMIPMSMTALFMSEMKNNKLQILMKMMMNNLKKEIKSMMPNKTPFSMKMMVVIFTNLTMINLLSLLPFNFTITSQINVNIPMSLTMWMSFLILGWSKNTKHMLSHLLPMGTPNMLMPIMIMIELISQIIRPITLSVRLTANMLAGHLLLSLLGNMSISSKNMFMLNLPVSMMLTFLEICVSIIQAYVFMTLITLYSTEIN</sequence>
<dbReference type="Gene3D" id="1.20.120.220">
    <property type="entry name" value="ATP synthase, F0 complex, subunit A"/>
    <property type="match status" value="1"/>
</dbReference>
<dbReference type="InterPro" id="IPR045083">
    <property type="entry name" value="ATP_synth_F0_asu_bact/mt"/>
</dbReference>
<proteinExistence type="inferred from homology"/>
<dbReference type="GeneID" id="9978263"/>
<dbReference type="CDD" id="cd00310">
    <property type="entry name" value="ATP-synt_Fo_a_6"/>
    <property type="match status" value="1"/>
</dbReference>
<dbReference type="AlphaFoldDB" id="E3W3L7"/>
<dbReference type="PANTHER" id="PTHR11410:SF0">
    <property type="entry name" value="ATP SYNTHASE SUBUNIT A"/>
    <property type="match status" value="1"/>
</dbReference>
<dbReference type="InterPro" id="IPR023011">
    <property type="entry name" value="ATP_synth_F0_asu_AS"/>
</dbReference>
<dbReference type="PROSITE" id="PS00449">
    <property type="entry name" value="ATPASE_A"/>
    <property type="match status" value="1"/>
</dbReference>
<dbReference type="NCBIfam" id="TIGR01131">
    <property type="entry name" value="ATP_synt_6_or_A"/>
    <property type="match status" value="1"/>
</dbReference>
<dbReference type="InterPro" id="IPR000568">
    <property type="entry name" value="ATP_synth_F0_asu"/>
</dbReference>
<evidence type="ECO:0000256" key="1">
    <source>
        <dbReference type="ARBA" id="ARBA00004141"/>
    </source>
</evidence>